<dbReference type="KEGG" id="ehx:EMIHUDRAFT_223114"/>
<dbReference type="InterPro" id="IPR012337">
    <property type="entry name" value="RNaseH-like_sf"/>
</dbReference>
<proteinExistence type="predicted"/>
<dbReference type="RefSeq" id="XP_005792359.1">
    <property type="nucleotide sequence ID" value="XM_005792302.1"/>
</dbReference>
<organism evidence="1 2">
    <name type="scientific">Emiliania huxleyi (strain CCMP1516)</name>
    <dbReference type="NCBI Taxonomy" id="280463"/>
    <lineage>
        <taxon>Eukaryota</taxon>
        <taxon>Haptista</taxon>
        <taxon>Haptophyta</taxon>
        <taxon>Prymnesiophyceae</taxon>
        <taxon>Isochrysidales</taxon>
        <taxon>Noelaerhabdaceae</taxon>
        <taxon>Emiliania</taxon>
    </lineage>
</organism>
<protein>
    <submittedName>
        <fullName evidence="1">Uncharacterized protein</fullName>
    </submittedName>
</protein>
<evidence type="ECO:0000313" key="2">
    <source>
        <dbReference type="Proteomes" id="UP000013827"/>
    </source>
</evidence>
<dbReference type="SUPFAM" id="SSF53098">
    <property type="entry name" value="Ribonuclease H-like"/>
    <property type="match status" value="1"/>
</dbReference>
<dbReference type="Proteomes" id="UP000013827">
    <property type="component" value="Unassembled WGS sequence"/>
</dbReference>
<reference evidence="2" key="1">
    <citation type="journal article" date="2013" name="Nature">
        <title>Pan genome of the phytoplankton Emiliania underpins its global distribution.</title>
        <authorList>
            <person name="Read B.A."/>
            <person name="Kegel J."/>
            <person name="Klute M.J."/>
            <person name="Kuo A."/>
            <person name="Lefebvre S.C."/>
            <person name="Maumus F."/>
            <person name="Mayer C."/>
            <person name="Miller J."/>
            <person name="Monier A."/>
            <person name="Salamov A."/>
            <person name="Young J."/>
            <person name="Aguilar M."/>
            <person name="Claverie J.M."/>
            <person name="Frickenhaus S."/>
            <person name="Gonzalez K."/>
            <person name="Herman E.K."/>
            <person name="Lin Y.C."/>
            <person name="Napier J."/>
            <person name="Ogata H."/>
            <person name="Sarno A.F."/>
            <person name="Shmutz J."/>
            <person name="Schroeder D."/>
            <person name="de Vargas C."/>
            <person name="Verret F."/>
            <person name="von Dassow P."/>
            <person name="Valentin K."/>
            <person name="Van de Peer Y."/>
            <person name="Wheeler G."/>
            <person name="Dacks J.B."/>
            <person name="Delwiche C.F."/>
            <person name="Dyhrman S.T."/>
            <person name="Glockner G."/>
            <person name="John U."/>
            <person name="Richards T."/>
            <person name="Worden A.Z."/>
            <person name="Zhang X."/>
            <person name="Grigoriev I.V."/>
            <person name="Allen A.E."/>
            <person name="Bidle K."/>
            <person name="Borodovsky M."/>
            <person name="Bowler C."/>
            <person name="Brownlee C."/>
            <person name="Cock J.M."/>
            <person name="Elias M."/>
            <person name="Gladyshev V.N."/>
            <person name="Groth M."/>
            <person name="Guda C."/>
            <person name="Hadaegh A."/>
            <person name="Iglesias-Rodriguez M.D."/>
            <person name="Jenkins J."/>
            <person name="Jones B.M."/>
            <person name="Lawson T."/>
            <person name="Leese F."/>
            <person name="Lindquist E."/>
            <person name="Lobanov A."/>
            <person name="Lomsadze A."/>
            <person name="Malik S.B."/>
            <person name="Marsh M.E."/>
            <person name="Mackinder L."/>
            <person name="Mock T."/>
            <person name="Mueller-Roeber B."/>
            <person name="Pagarete A."/>
            <person name="Parker M."/>
            <person name="Probert I."/>
            <person name="Quesneville H."/>
            <person name="Raines C."/>
            <person name="Rensing S.A."/>
            <person name="Riano-Pachon D.M."/>
            <person name="Richier S."/>
            <person name="Rokitta S."/>
            <person name="Shiraiwa Y."/>
            <person name="Soanes D.M."/>
            <person name="van der Giezen M."/>
            <person name="Wahlund T.M."/>
            <person name="Williams B."/>
            <person name="Wilson W."/>
            <person name="Wolfe G."/>
            <person name="Wurch L.L."/>
        </authorList>
    </citation>
    <scope>NUCLEOTIDE SEQUENCE</scope>
</reference>
<dbReference type="EnsemblProtists" id="EOD39930">
    <property type="protein sequence ID" value="EOD39930"/>
    <property type="gene ID" value="EMIHUDRAFT_223114"/>
</dbReference>
<reference evidence="1" key="2">
    <citation type="submission" date="2024-10" db="UniProtKB">
        <authorList>
            <consortium name="EnsemblProtists"/>
        </authorList>
    </citation>
    <scope>IDENTIFICATION</scope>
</reference>
<accession>A0A0D3KVZ5</accession>
<dbReference type="AlphaFoldDB" id="A0A0D3KVZ5"/>
<dbReference type="GeneID" id="17285199"/>
<name>A0A0D3KVZ5_EMIH1</name>
<evidence type="ECO:0000313" key="1">
    <source>
        <dbReference type="EnsemblProtists" id="EOD39930"/>
    </source>
</evidence>
<sequence length="143" mass="16423">MRYEYSRLTSNPDSLSGPMLARALTVDDPGVQRLAGEACVELASYQDSAGVLSRPFVKDQAKTLPPAQWWSISERNWSIYGSIKTDRRNRMRHSVSDRLVYCHEALQLRIKRTKAGYKEPAVKVVGWFDFAAEKARRDRIKEF</sequence>
<keyword evidence="2" id="KW-1185">Reference proteome</keyword>
<dbReference type="PaxDb" id="2903-EOD39930"/>
<dbReference type="HOGENOM" id="CLU_1597547_0_0_1"/>